<keyword evidence="4 5" id="KW-0479">Metal-binding</keyword>
<dbReference type="RefSeq" id="WP_141818618.1">
    <property type="nucleotide sequence ID" value="NZ_BAAAIL010000002.1"/>
</dbReference>
<comment type="similarity">
    <text evidence="1">Belongs to the GTP cyclohydrolase I type 2/NIF3 family.</text>
</comment>
<accession>A0A543KPV2</accession>
<sequence>MDNSRAERTAPAADGVDRRADGPRLADVLAVLEELYPPATAQSWDRVGLVAGDPDQPVGRILLAVDPTLDVIAEAVDAGADLLVTHHPLLLRGIHSVATTTAKGAAVTDLVVNDVALYCAHTNADVADPGVGHALAAACGLAETEPLQLAEEQELGRVGDLPEETSLAELARRLHAALPPTAGGVRVSGPAEAPVRRVAVLGGAGDSSFGAVRRSGADVYVTADLRHHPALEAREEARAAARAGAAGTPYLVDAGHYASEWLWLPGLRDLLRDRLPASVDIQISTVRTDPWDFVVGAQPPTDAGGMP</sequence>
<dbReference type="Pfam" id="PF01784">
    <property type="entry name" value="DUF34_NIF3"/>
    <property type="match status" value="1"/>
</dbReference>
<dbReference type="PANTHER" id="PTHR13799">
    <property type="entry name" value="NGG1 INTERACTING FACTOR 3"/>
    <property type="match status" value="1"/>
</dbReference>
<gene>
    <name evidence="6" type="ORF">FB476_1997</name>
</gene>
<dbReference type="InterPro" id="IPR002678">
    <property type="entry name" value="DUF34/NIF3"/>
</dbReference>
<dbReference type="EMBL" id="VFPU01000001">
    <property type="protein sequence ID" value="TQM97097.1"/>
    <property type="molecule type" value="Genomic_DNA"/>
</dbReference>
<dbReference type="Proteomes" id="UP000315133">
    <property type="component" value="Unassembled WGS sequence"/>
</dbReference>
<evidence type="ECO:0000313" key="6">
    <source>
        <dbReference type="EMBL" id="TQM97097.1"/>
    </source>
</evidence>
<evidence type="ECO:0000256" key="2">
    <source>
        <dbReference type="ARBA" id="ARBA00011643"/>
    </source>
</evidence>
<comment type="subunit">
    <text evidence="2">Homohexamer.</text>
</comment>
<evidence type="ECO:0000256" key="1">
    <source>
        <dbReference type="ARBA" id="ARBA00006964"/>
    </source>
</evidence>
<feature type="binding site" evidence="5">
    <location>
        <position position="260"/>
    </location>
    <ligand>
        <name>a divalent metal cation</name>
        <dbReference type="ChEBI" id="CHEBI:60240"/>
        <label>1</label>
    </ligand>
</feature>
<dbReference type="SUPFAM" id="SSF102705">
    <property type="entry name" value="NIF3 (NGG1p interacting factor 3)-like"/>
    <property type="match status" value="1"/>
</dbReference>
<evidence type="ECO:0000256" key="5">
    <source>
        <dbReference type="PIRSR" id="PIRSR602678-1"/>
    </source>
</evidence>
<keyword evidence="7" id="KW-1185">Reference proteome</keyword>
<name>A0A543KPV2_9MICO</name>
<dbReference type="InterPro" id="IPR036069">
    <property type="entry name" value="DUF34/NIF3_sf"/>
</dbReference>
<feature type="binding site" evidence="5">
    <location>
        <position position="87"/>
    </location>
    <ligand>
        <name>a divalent metal cation</name>
        <dbReference type="ChEBI" id="CHEBI:60240"/>
        <label>1</label>
    </ligand>
</feature>
<protein>
    <recommendedName>
        <fullName evidence="3">GTP cyclohydrolase 1 type 2 homolog</fullName>
    </recommendedName>
</protein>
<feature type="binding site" evidence="5">
    <location>
        <position position="125"/>
    </location>
    <ligand>
        <name>a divalent metal cation</name>
        <dbReference type="ChEBI" id="CHEBI:60240"/>
        <label>1</label>
    </ligand>
</feature>
<dbReference type="NCBIfam" id="TIGR00486">
    <property type="entry name" value="YbgI_SA1388"/>
    <property type="match status" value="1"/>
</dbReference>
<evidence type="ECO:0000313" key="7">
    <source>
        <dbReference type="Proteomes" id="UP000315133"/>
    </source>
</evidence>
<dbReference type="GO" id="GO:0005737">
    <property type="term" value="C:cytoplasm"/>
    <property type="evidence" value="ECO:0007669"/>
    <property type="project" value="TreeGrafter"/>
</dbReference>
<evidence type="ECO:0000256" key="3">
    <source>
        <dbReference type="ARBA" id="ARBA00022112"/>
    </source>
</evidence>
<dbReference type="OrthoDB" id="9795763at2"/>
<proteinExistence type="inferred from homology"/>
<dbReference type="Gene3D" id="3.40.1390.30">
    <property type="entry name" value="NIF3 (NGG1p interacting factor 3)-like"/>
    <property type="match status" value="2"/>
</dbReference>
<evidence type="ECO:0000256" key="4">
    <source>
        <dbReference type="ARBA" id="ARBA00022723"/>
    </source>
</evidence>
<organism evidence="6 7">
    <name type="scientific">Ornithinimicrobium humiphilum</name>
    <dbReference type="NCBI Taxonomy" id="125288"/>
    <lineage>
        <taxon>Bacteria</taxon>
        <taxon>Bacillati</taxon>
        <taxon>Actinomycetota</taxon>
        <taxon>Actinomycetes</taxon>
        <taxon>Micrococcales</taxon>
        <taxon>Ornithinimicrobiaceae</taxon>
        <taxon>Ornithinimicrobium</taxon>
    </lineage>
</organism>
<feature type="binding site" evidence="5">
    <location>
        <position position="256"/>
    </location>
    <ligand>
        <name>a divalent metal cation</name>
        <dbReference type="ChEBI" id="CHEBI:60240"/>
        <label>1</label>
    </ligand>
</feature>
<reference evidence="6 7" key="1">
    <citation type="submission" date="2019-06" db="EMBL/GenBank/DDBJ databases">
        <title>Sequencing the genomes of 1000 actinobacteria strains.</title>
        <authorList>
            <person name="Klenk H.-P."/>
        </authorList>
    </citation>
    <scope>NUCLEOTIDE SEQUENCE [LARGE SCALE GENOMIC DNA]</scope>
    <source>
        <strain evidence="6 7">DSM 12362</strain>
    </source>
</reference>
<dbReference type="AlphaFoldDB" id="A0A543KPV2"/>
<feature type="binding site" evidence="5">
    <location>
        <position position="86"/>
    </location>
    <ligand>
        <name>a divalent metal cation</name>
        <dbReference type="ChEBI" id="CHEBI:60240"/>
        <label>1</label>
    </ligand>
</feature>
<dbReference type="FunFam" id="3.40.1390.30:FF:000001">
    <property type="entry name" value="GTP cyclohydrolase 1 type 2"/>
    <property type="match status" value="1"/>
</dbReference>
<dbReference type="GO" id="GO:0046872">
    <property type="term" value="F:metal ion binding"/>
    <property type="evidence" value="ECO:0007669"/>
    <property type="project" value="UniProtKB-KW"/>
</dbReference>
<dbReference type="PANTHER" id="PTHR13799:SF14">
    <property type="entry name" value="GTP CYCLOHYDROLASE 1 TYPE 2 HOMOLOG"/>
    <property type="match status" value="1"/>
</dbReference>
<comment type="caution">
    <text evidence="6">The sequence shown here is derived from an EMBL/GenBank/DDBJ whole genome shotgun (WGS) entry which is preliminary data.</text>
</comment>